<reference evidence="11" key="1">
    <citation type="journal article" date="2014" name="PLoS ONE">
        <title>The genome and linkage map of the northern pike (Esox lucius): conserved synteny revealed between the salmonid sister group and the Neoteleostei.</title>
        <authorList>
            <person name="Rondeau E.B."/>
            <person name="Minkley D.R."/>
            <person name="Leong J.S."/>
            <person name="Messmer A.M."/>
            <person name="Jantzen J.R."/>
            <person name="von Schalburg K.R."/>
            <person name="Lemon C."/>
            <person name="Bird N.H."/>
            <person name="Koop B.F."/>
        </authorList>
    </citation>
    <scope>NUCLEOTIDE SEQUENCE</scope>
</reference>
<evidence type="ECO:0000256" key="6">
    <source>
        <dbReference type="SAM" id="Phobius"/>
    </source>
</evidence>
<dbReference type="GO" id="GO:0004888">
    <property type="term" value="F:transmembrane signaling receptor activity"/>
    <property type="evidence" value="ECO:0007669"/>
    <property type="project" value="InterPro"/>
</dbReference>
<dbReference type="Pfam" id="PF02932">
    <property type="entry name" value="Neur_chan_memb"/>
    <property type="match status" value="1"/>
</dbReference>
<evidence type="ECO:0000259" key="8">
    <source>
        <dbReference type="Pfam" id="PF02931"/>
    </source>
</evidence>
<evidence type="ECO:0000313" key="10">
    <source>
        <dbReference type="Ensembl" id="ENSELUP00000034872.3"/>
    </source>
</evidence>
<evidence type="ECO:0008006" key="12">
    <source>
        <dbReference type="Google" id="ProtNLM"/>
    </source>
</evidence>
<feature type="domain" description="Neurotransmitter-gated ion-channel ligand-binding" evidence="8">
    <location>
        <begin position="100"/>
        <end position="245"/>
    </location>
</feature>
<feature type="region of interest" description="Disordered" evidence="5">
    <location>
        <begin position="47"/>
        <end position="81"/>
    </location>
</feature>
<dbReference type="GO" id="GO:0016020">
    <property type="term" value="C:membrane"/>
    <property type="evidence" value="ECO:0007669"/>
    <property type="project" value="UniProtKB-SubCell"/>
</dbReference>
<feature type="transmembrane region" description="Helical" evidence="6">
    <location>
        <begin position="445"/>
        <end position="467"/>
    </location>
</feature>
<name>A0A3P9A1I1_ESOLU</name>
<dbReference type="InterPro" id="IPR036734">
    <property type="entry name" value="Neur_chan_lig-bd_sf"/>
</dbReference>
<dbReference type="Pfam" id="PF02931">
    <property type="entry name" value="Neur_chan_LBD"/>
    <property type="match status" value="1"/>
</dbReference>
<keyword evidence="3 6" id="KW-1133">Transmembrane helix</keyword>
<proteinExistence type="predicted"/>
<keyword evidence="11" id="KW-1185">Reference proteome</keyword>
<dbReference type="InterPro" id="IPR006029">
    <property type="entry name" value="Neurotrans-gated_channel_TM"/>
</dbReference>
<dbReference type="PANTHER" id="PTHR18945">
    <property type="entry name" value="NEUROTRANSMITTER GATED ION CHANNEL"/>
    <property type="match status" value="1"/>
</dbReference>
<organism evidence="10 11">
    <name type="scientific">Esox lucius</name>
    <name type="common">Northern pike</name>
    <dbReference type="NCBI Taxonomy" id="8010"/>
    <lineage>
        <taxon>Eukaryota</taxon>
        <taxon>Metazoa</taxon>
        <taxon>Chordata</taxon>
        <taxon>Craniata</taxon>
        <taxon>Vertebrata</taxon>
        <taxon>Euteleostomi</taxon>
        <taxon>Actinopterygii</taxon>
        <taxon>Neopterygii</taxon>
        <taxon>Teleostei</taxon>
        <taxon>Protacanthopterygii</taxon>
        <taxon>Esociformes</taxon>
        <taxon>Esocidae</taxon>
        <taxon>Esox</taxon>
    </lineage>
</organism>
<keyword evidence="4 6" id="KW-0472">Membrane</keyword>
<reference evidence="10" key="4">
    <citation type="submission" date="2025-09" db="UniProtKB">
        <authorList>
            <consortium name="Ensembl"/>
        </authorList>
    </citation>
    <scope>IDENTIFICATION</scope>
</reference>
<dbReference type="InterPro" id="IPR036719">
    <property type="entry name" value="Neuro-gated_channel_TM_sf"/>
</dbReference>
<dbReference type="GO" id="GO:0005230">
    <property type="term" value="F:extracellular ligand-gated monoatomic ion channel activity"/>
    <property type="evidence" value="ECO:0007669"/>
    <property type="project" value="InterPro"/>
</dbReference>
<evidence type="ECO:0000256" key="7">
    <source>
        <dbReference type="SAM" id="SignalP"/>
    </source>
</evidence>
<feature type="domain" description="Neurotransmitter-gated ion-channel transmembrane" evidence="9">
    <location>
        <begin position="285"/>
        <end position="363"/>
    </location>
</feature>
<dbReference type="Proteomes" id="UP000265140">
    <property type="component" value="Chromosome 11"/>
</dbReference>
<evidence type="ECO:0000256" key="5">
    <source>
        <dbReference type="SAM" id="MobiDB-lite"/>
    </source>
</evidence>
<keyword evidence="2 6" id="KW-0812">Transmembrane</keyword>
<dbReference type="Gene3D" id="2.70.170.10">
    <property type="entry name" value="Neurotransmitter-gated ion-channel ligand-binding domain"/>
    <property type="match status" value="1"/>
</dbReference>
<reference evidence="10" key="3">
    <citation type="submission" date="2025-08" db="UniProtKB">
        <authorList>
            <consortium name="Ensembl"/>
        </authorList>
    </citation>
    <scope>IDENTIFICATION</scope>
</reference>
<dbReference type="Ensembl" id="ENSELUT00000022047.3">
    <property type="protein sequence ID" value="ENSELUP00000034872.3"/>
    <property type="gene ID" value="ENSELUG00000013587.3"/>
</dbReference>
<dbReference type="InterPro" id="IPR006202">
    <property type="entry name" value="Neur_chan_lig-bd"/>
</dbReference>
<dbReference type="AlphaFoldDB" id="A0A3P9A1I1"/>
<keyword evidence="7" id="KW-0732">Signal</keyword>
<evidence type="ECO:0000256" key="3">
    <source>
        <dbReference type="ARBA" id="ARBA00022989"/>
    </source>
</evidence>
<dbReference type="SUPFAM" id="SSF63712">
    <property type="entry name" value="Nicotinic receptor ligand binding domain-like"/>
    <property type="match status" value="1"/>
</dbReference>
<protein>
    <recommendedName>
        <fullName evidence="12">Neurotransmitter-gated ion-channel ligand-binding domain-containing protein</fullName>
    </recommendedName>
</protein>
<dbReference type="Gene3D" id="1.20.58.390">
    <property type="entry name" value="Neurotransmitter-gated ion-channel transmembrane domain"/>
    <property type="match status" value="1"/>
</dbReference>
<feature type="signal peptide" evidence="7">
    <location>
        <begin position="1"/>
        <end position="23"/>
    </location>
</feature>
<dbReference type="Bgee" id="ENSELUG00000013587">
    <property type="expression patterns" value="Expressed in muscle tissue and 4 other cell types or tissues"/>
</dbReference>
<comment type="subcellular location">
    <subcellularLocation>
        <location evidence="1">Membrane</location>
        <topology evidence="1">Multi-pass membrane protein</topology>
    </subcellularLocation>
</comment>
<feature type="transmembrane region" description="Helical" evidence="6">
    <location>
        <begin position="281"/>
        <end position="302"/>
    </location>
</feature>
<accession>A0A3P9A1I1</accession>
<dbReference type="SUPFAM" id="SSF90112">
    <property type="entry name" value="Neurotransmitter-gated ion-channel transmembrane pore"/>
    <property type="match status" value="1"/>
</dbReference>
<reference evidence="10" key="2">
    <citation type="submission" date="2020-02" db="EMBL/GenBank/DDBJ databases">
        <title>Esox lucius (northern pike) genome, fEsoLuc1, primary haplotype.</title>
        <authorList>
            <person name="Myers G."/>
            <person name="Karagic N."/>
            <person name="Meyer A."/>
            <person name="Pippel M."/>
            <person name="Reichard M."/>
            <person name="Winkler S."/>
            <person name="Tracey A."/>
            <person name="Sims Y."/>
            <person name="Howe K."/>
            <person name="Rhie A."/>
            <person name="Formenti G."/>
            <person name="Durbin R."/>
            <person name="Fedrigo O."/>
            <person name="Jarvis E.D."/>
        </authorList>
    </citation>
    <scope>NUCLEOTIDE SEQUENCE [LARGE SCALE GENOMIC DNA]</scope>
</reference>
<dbReference type="InterPro" id="IPR038050">
    <property type="entry name" value="Neuro_actylchol_rec"/>
</dbReference>
<evidence type="ECO:0000313" key="11">
    <source>
        <dbReference type="Proteomes" id="UP000265140"/>
    </source>
</evidence>
<feature type="transmembrane region" description="Helical" evidence="6">
    <location>
        <begin position="314"/>
        <end position="331"/>
    </location>
</feature>
<evidence type="ECO:0000256" key="4">
    <source>
        <dbReference type="ARBA" id="ARBA00023136"/>
    </source>
</evidence>
<dbReference type="InterPro" id="IPR006201">
    <property type="entry name" value="Neur_channel"/>
</dbReference>
<feature type="chain" id="PRO_5044259894" description="Neurotransmitter-gated ion-channel ligand-binding domain-containing protein" evidence="7">
    <location>
        <begin position="24"/>
        <end position="480"/>
    </location>
</feature>
<feature type="compositionally biased region" description="Low complexity" evidence="5">
    <location>
        <begin position="55"/>
        <end position="81"/>
    </location>
</feature>
<feature type="transmembrane region" description="Helical" evidence="6">
    <location>
        <begin position="343"/>
        <end position="362"/>
    </location>
</feature>
<sequence length="480" mass="52687">MKLMDHTVMTCLFSLFLVTVSPADPPSNEATSASPMIPANQLSNTSTATYNVPQTNTTSSSVDPSSNTSSSLSEDTSSSVTTSSCTTRRCLANMLIEKEALSQPQSSKCISNISVPLIVYETLSVDIKNLRFQSRLQITLSWEDPDLSWETLVYEHDTVVLPVRKIWTPQFHVINGVETTTEPGNQDLLVYRNGTIEHSVIMNTVVDCQVNLYKYPFISDGCAIAINGWASGECGVSLNFGNVTPINANSGDWITESVNLNANNPEHSYLLVSLKMRSNNLLLSLVLPSILILLADIVSYALPLGGGERTGFRITLVLSFVMFLIILTNLLPSGGQCSPIIQYHFAFCLIILVSSTLQSMVLTRIAKCGTLLPCSLSKPGELPLKDTVTEQSGDEDSKCEANLKLEASEKEENTTLQKVVKFLDKMAAEDQKKVRHSSFASKLDLICFCTQLIISIVYTIAVSYLYFGPQCIIDPLDFWD</sequence>
<evidence type="ECO:0000256" key="1">
    <source>
        <dbReference type="ARBA" id="ARBA00004141"/>
    </source>
</evidence>
<dbReference type="GeneTree" id="ENSGT00920000149199"/>
<evidence type="ECO:0000259" key="9">
    <source>
        <dbReference type="Pfam" id="PF02932"/>
    </source>
</evidence>
<evidence type="ECO:0000256" key="2">
    <source>
        <dbReference type="ARBA" id="ARBA00022692"/>
    </source>
</evidence>